<sequence>MKILSKLGRGYLMVLGILTILAGIVLISTTVSDNTALTLGYKAVGLILVALGAFIGFNDKMKKNRK</sequence>
<dbReference type="EMBL" id="JBHSEF010000021">
    <property type="protein sequence ID" value="MFC4355050.1"/>
    <property type="molecule type" value="Genomic_DNA"/>
</dbReference>
<evidence type="ECO:0000256" key="1">
    <source>
        <dbReference type="SAM" id="Phobius"/>
    </source>
</evidence>
<proteinExistence type="predicted"/>
<evidence type="ECO:0008006" key="4">
    <source>
        <dbReference type="Google" id="ProtNLM"/>
    </source>
</evidence>
<name>A0ABV8UVS1_9BACL</name>
<keyword evidence="1" id="KW-1133">Transmembrane helix</keyword>
<dbReference type="Proteomes" id="UP001595733">
    <property type="component" value="Unassembled WGS sequence"/>
</dbReference>
<reference evidence="3" key="1">
    <citation type="journal article" date="2019" name="Int. J. Syst. Evol. Microbiol.">
        <title>The Global Catalogue of Microorganisms (GCM) 10K type strain sequencing project: providing services to taxonomists for standard genome sequencing and annotation.</title>
        <authorList>
            <consortium name="The Broad Institute Genomics Platform"/>
            <consortium name="The Broad Institute Genome Sequencing Center for Infectious Disease"/>
            <person name="Wu L."/>
            <person name="Ma J."/>
        </authorList>
    </citation>
    <scope>NUCLEOTIDE SEQUENCE [LARGE SCALE GENOMIC DNA]</scope>
    <source>
        <strain evidence="3">CCUG 50353</strain>
    </source>
</reference>
<feature type="transmembrane region" description="Helical" evidence="1">
    <location>
        <begin position="12"/>
        <end position="31"/>
    </location>
</feature>
<keyword evidence="3" id="KW-1185">Reference proteome</keyword>
<dbReference type="RefSeq" id="WP_378141365.1">
    <property type="nucleotide sequence ID" value="NZ_JBHSEF010000021.1"/>
</dbReference>
<accession>A0ABV8UVS1</accession>
<protein>
    <recommendedName>
        <fullName evidence="4">DUF3188 domain-containing protein</fullName>
    </recommendedName>
</protein>
<evidence type="ECO:0000313" key="2">
    <source>
        <dbReference type="EMBL" id="MFC4355050.1"/>
    </source>
</evidence>
<feature type="transmembrane region" description="Helical" evidence="1">
    <location>
        <begin position="37"/>
        <end position="57"/>
    </location>
</feature>
<comment type="caution">
    <text evidence="2">The sequence shown here is derived from an EMBL/GenBank/DDBJ whole genome shotgun (WGS) entry which is preliminary data.</text>
</comment>
<gene>
    <name evidence="2" type="ORF">ACFO0S_08330</name>
</gene>
<keyword evidence="1" id="KW-0812">Transmembrane</keyword>
<evidence type="ECO:0000313" key="3">
    <source>
        <dbReference type="Proteomes" id="UP001595733"/>
    </source>
</evidence>
<keyword evidence="1" id="KW-0472">Membrane</keyword>
<organism evidence="2 3">
    <name type="scientific">Chryseomicrobium palamuruense</name>
    <dbReference type="NCBI Taxonomy" id="682973"/>
    <lineage>
        <taxon>Bacteria</taxon>
        <taxon>Bacillati</taxon>
        <taxon>Bacillota</taxon>
        <taxon>Bacilli</taxon>
        <taxon>Bacillales</taxon>
        <taxon>Caryophanaceae</taxon>
        <taxon>Chryseomicrobium</taxon>
    </lineage>
</organism>